<name>A0A5N5SIT4_9CRUS</name>
<reference evidence="1 2" key="1">
    <citation type="journal article" date="2019" name="PLoS Biol.">
        <title>Sex chromosomes control vertical transmission of feminizing Wolbachia symbionts in an isopod.</title>
        <authorList>
            <person name="Becking T."/>
            <person name="Chebbi M.A."/>
            <person name="Giraud I."/>
            <person name="Moumen B."/>
            <person name="Laverre T."/>
            <person name="Caubet Y."/>
            <person name="Peccoud J."/>
            <person name="Gilbert C."/>
            <person name="Cordaux R."/>
        </authorList>
    </citation>
    <scope>NUCLEOTIDE SEQUENCE [LARGE SCALE GENOMIC DNA]</scope>
    <source>
        <strain evidence="1">ANa2</strain>
        <tissue evidence="1">Whole body excluding digestive tract and cuticle</tissue>
    </source>
</reference>
<keyword evidence="2" id="KW-1185">Reference proteome</keyword>
<comment type="caution">
    <text evidence="1">The sequence shown here is derived from an EMBL/GenBank/DDBJ whole genome shotgun (WGS) entry which is preliminary data.</text>
</comment>
<protein>
    <submittedName>
        <fullName evidence="1">Uncharacterized protein</fullName>
    </submittedName>
</protein>
<dbReference type="Proteomes" id="UP000326759">
    <property type="component" value="Unassembled WGS sequence"/>
</dbReference>
<dbReference type="AlphaFoldDB" id="A0A5N5SIT4"/>
<evidence type="ECO:0000313" key="1">
    <source>
        <dbReference type="EMBL" id="KAB7493975.1"/>
    </source>
</evidence>
<proteinExistence type="predicted"/>
<dbReference type="EMBL" id="SEYY01024643">
    <property type="protein sequence ID" value="KAB7493975.1"/>
    <property type="molecule type" value="Genomic_DNA"/>
</dbReference>
<sequence length="112" mass="13232">MTLFRVLFNIKNFIVNMVSEKKFDITEKKILKSCILVLISRELESKEFIPNKDKYTISNLRKLVELFIIDNISNIIINNEVYTNDVVTNNLKKNPLFEKLLVLCNNFRIGEY</sequence>
<evidence type="ECO:0000313" key="2">
    <source>
        <dbReference type="Proteomes" id="UP000326759"/>
    </source>
</evidence>
<accession>A0A5N5SIT4</accession>
<gene>
    <name evidence="1" type="ORF">Anas_03287</name>
</gene>
<organism evidence="1 2">
    <name type="scientific">Armadillidium nasatum</name>
    <dbReference type="NCBI Taxonomy" id="96803"/>
    <lineage>
        <taxon>Eukaryota</taxon>
        <taxon>Metazoa</taxon>
        <taxon>Ecdysozoa</taxon>
        <taxon>Arthropoda</taxon>
        <taxon>Crustacea</taxon>
        <taxon>Multicrustacea</taxon>
        <taxon>Malacostraca</taxon>
        <taxon>Eumalacostraca</taxon>
        <taxon>Peracarida</taxon>
        <taxon>Isopoda</taxon>
        <taxon>Oniscidea</taxon>
        <taxon>Crinocheta</taxon>
        <taxon>Armadillidiidae</taxon>
        <taxon>Armadillidium</taxon>
    </lineage>
</organism>